<evidence type="ECO:0000313" key="2">
    <source>
        <dbReference type="EMBL" id="OSQ43778.1"/>
    </source>
</evidence>
<feature type="compositionally biased region" description="Basic residues" evidence="1">
    <location>
        <begin position="1"/>
        <end position="11"/>
    </location>
</feature>
<evidence type="ECO:0000256" key="1">
    <source>
        <dbReference type="SAM" id="MobiDB-lite"/>
    </source>
</evidence>
<comment type="caution">
    <text evidence="2">The sequence shown here is derived from an EMBL/GenBank/DDBJ whole genome shotgun (WGS) entry which is preliminary data.</text>
</comment>
<dbReference type="Proteomes" id="UP000193396">
    <property type="component" value="Unassembled WGS sequence"/>
</dbReference>
<gene>
    <name evidence="2" type="ORF">TALK_20245</name>
</gene>
<organism evidence="2 3">
    <name type="scientific">Thalassospira alkalitolerans</name>
    <dbReference type="NCBI Taxonomy" id="1293890"/>
    <lineage>
        <taxon>Bacteria</taxon>
        <taxon>Pseudomonadati</taxon>
        <taxon>Pseudomonadota</taxon>
        <taxon>Alphaproteobacteria</taxon>
        <taxon>Rhodospirillales</taxon>
        <taxon>Thalassospiraceae</taxon>
        <taxon>Thalassospira</taxon>
    </lineage>
</organism>
<dbReference type="EMBL" id="JFKB01000023">
    <property type="protein sequence ID" value="OSQ43778.1"/>
    <property type="molecule type" value="Genomic_DNA"/>
</dbReference>
<sequence>MPHDHTHHPHNHDHDHDHAHHNHTHGPGHNHAPDHDHLHSHVHGQSDADHAEELKILSSSFVEGFRKAEDKASYLRLADIAFQRKGKDGLTMHLVDAKITTNWQIGTACPAFATRELAYLPFPGSMIEERETMTFTYVSMTERADIDLLSFMAKRFGTPHNHDHHNDGHGHSHHN</sequence>
<accession>A0A1Y2L998</accession>
<dbReference type="STRING" id="1293890.TALK_20245"/>
<feature type="region of interest" description="Disordered" evidence="1">
    <location>
        <begin position="1"/>
        <end position="48"/>
    </location>
</feature>
<evidence type="ECO:0000313" key="3">
    <source>
        <dbReference type="Proteomes" id="UP000193396"/>
    </source>
</evidence>
<keyword evidence="3" id="KW-1185">Reference proteome</keyword>
<proteinExistence type="predicted"/>
<name>A0A1Y2L998_9PROT</name>
<reference evidence="2 3" key="1">
    <citation type="submission" date="2014-03" db="EMBL/GenBank/DDBJ databases">
        <title>The draft genome sequence of Thalassospira alkalitolerans JCM 18968.</title>
        <authorList>
            <person name="Lai Q."/>
            <person name="Shao Z."/>
        </authorList>
    </citation>
    <scope>NUCLEOTIDE SEQUENCE [LARGE SCALE GENOMIC DNA]</scope>
    <source>
        <strain evidence="2 3">JCM 18968</strain>
    </source>
</reference>
<dbReference type="RefSeq" id="WP_085620982.1">
    <property type="nucleotide sequence ID" value="NZ_JFKB01000023.1"/>
</dbReference>
<feature type="compositionally biased region" description="Basic residues" evidence="1">
    <location>
        <begin position="19"/>
        <end position="28"/>
    </location>
</feature>
<dbReference type="OrthoDB" id="7360617at2"/>
<feature type="compositionally biased region" description="Basic and acidic residues" evidence="1">
    <location>
        <begin position="31"/>
        <end position="48"/>
    </location>
</feature>
<protein>
    <submittedName>
        <fullName evidence="2">Uncharacterized protein</fullName>
    </submittedName>
</protein>
<dbReference type="AlphaFoldDB" id="A0A1Y2L998"/>